<comment type="caution">
    <text evidence="1">The sequence shown here is derived from an EMBL/GenBank/DDBJ whole genome shotgun (WGS) entry which is preliminary data.</text>
</comment>
<dbReference type="Proteomes" id="UP000237246">
    <property type="component" value="Unassembled WGS sequence"/>
</dbReference>
<accession>A0A2P4T5H8</accession>
<gene>
    <name evidence="1" type="ORF">CIB84_004661</name>
</gene>
<dbReference type="EMBL" id="PPHD01008191">
    <property type="protein sequence ID" value="POI31588.1"/>
    <property type="molecule type" value="Genomic_DNA"/>
</dbReference>
<dbReference type="AlphaFoldDB" id="A0A2P4T5H8"/>
<name>A0A2P4T5H8_BAMTH</name>
<organism evidence="1 2">
    <name type="scientific">Bambusicola thoracicus</name>
    <name type="common">Chinese bamboo-partridge</name>
    <name type="synonym">Perdix thoracica</name>
    <dbReference type="NCBI Taxonomy" id="9083"/>
    <lineage>
        <taxon>Eukaryota</taxon>
        <taxon>Metazoa</taxon>
        <taxon>Chordata</taxon>
        <taxon>Craniata</taxon>
        <taxon>Vertebrata</taxon>
        <taxon>Euteleostomi</taxon>
        <taxon>Archelosauria</taxon>
        <taxon>Archosauria</taxon>
        <taxon>Dinosauria</taxon>
        <taxon>Saurischia</taxon>
        <taxon>Theropoda</taxon>
        <taxon>Coelurosauria</taxon>
        <taxon>Aves</taxon>
        <taxon>Neognathae</taxon>
        <taxon>Galloanserae</taxon>
        <taxon>Galliformes</taxon>
        <taxon>Phasianidae</taxon>
        <taxon>Perdicinae</taxon>
        <taxon>Bambusicola</taxon>
    </lineage>
</organism>
<evidence type="ECO:0000313" key="1">
    <source>
        <dbReference type="EMBL" id="POI31588.1"/>
    </source>
</evidence>
<keyword evidence="2" id="KW-1185">Reference proteome</keyword>
<sequence>MTRSIPDTGSGTEENLLPT</sequence>
<evidence type="ECO:0000313" key="2">
    <source>
        <dbReference type="Proteomes" id="UP000237246"/>
    </source>
</evidence>
<protein>
    <submittedName>
        <fullName evidence="1">Uncharacterized protein</fullName>
    </submittedName>
</protein>
<reference evidence="1 2" key="1">
    <citation type="submission" date="2018-01" db="EMBL/GenBank/DDBJ databases">
        <title>Comparison of the Chinese Bamboo Partridge and Red Junglefowl genome sequences highlights the importance of demography in genome evolution.</title>
        <authorList>
            <person name="Tiley G.P."/>
            <person name="Kimball R.T."/>
            <person name="Braun E.L."/>
            <person name="Burleigh J.G."/>
        </authorList>
    </citation>
    <scope>NUCLEOTIDE SEQUENCE [LARGE SCALE GENOMIC DNA]</scope>
    <source>
        <strain evidence="1">RTK389</strain>
        <tissue evidence="1">Blood</tissue>
    </source>
</reference>
<proteinExistence type="predicted"/>